<dbReference type="AlphaFoldDB" id="M7TEL6"/>
<dbReference type="EMBL" id="KB706250">
    <property type="protein sequence ID" value="EMR68376.1"/>
    <property type="molecule type" value="Genomic_DNA"/>
</dbReference>
<proteinExistence type="predicted"/>
<gene>
    <name evidence="2" type="ORF">UCREL1_4620</name>
</gene>
<reference evidence="3" key="1">
    <citation type="journal article" date="2013" name="Genome Announc.">
        <title>Draft genome sequence of the grapevine dieback fungus Eutypa lata UCR-EL1.</title>
        <authorList>
            <person name="Blanco-Ulate B."/>
            <person name="Rolshausen P.E."/>
            <person name="Cantu D."/>
        </authorList>
    </citation>
    <scope>NUCLEOTIDE SEQUENCE [LARGE SCALE GENOMIC DNA]</scope>
    <source>
        <strain evidence="3">UCR-EL1</strain>
    </source>
</reference>
<organism evidence="2 3">
    <name type="scientific">Eutypa lata (strain UCR-EL1)</name>
    <name type="common">Grapevine dieback disease fungus</name>
    <name type="synonym">Eutypa armeniacae</name>
    <dbReference type="NCBI Taxonomy" id="1287681"/>
    <lineage>
        <taxon>Eukaryota</taxon>
        <taxon>Fungi</taxon>
        <taxon>Dikarya</taxon>
        <taxon>Ascomycota</taxon>
        <taxon>Pezizomycotina</taxon>
        <taxon>Sordariomycetes</taxon>
        <taxon>Xylariomycetidae</taxon>
        <taxon>Xylariales</taxon>
        <taxon>Diatrypaceae</taxon>
        <taxon>Eutypa</taxon>
    </lineage>
</organism>
<sequence length="177" mass="18366">MSFNGSTPSSSLSASSRWLSNDDGKKQTAALASAPLLARTGPAPTQPTESATSYFPAGEVERPSSSGSTTSSSNGSTTSSSSSGGGGHGEGPATTTWKLAIDSPTGDYPLPAIETPFPKPAAEIDVAAQLAKDPLPRSLHSSLKRAATHERRVKAEDPGARARALEEAKREWMSWKI</sequence>
<dbReference type="HOGENOM" id="CLU_1517867_0_0_1"/>
<evidence type="ECO:0000313" key="2">
    <source>
        <dbReference type="EMBL" id="EMR68376.1"/>
    </source>
</evidence>
<feature type="region of interest" description="Disordered" evidence="1">
    <location>
        <begin position="1"/>
        <end position="116"/>
    </location>
</feature>
<dbReference type="KEGG" id="ela:UCREL1_4620"/>
<dbReference type="Proteomes" id="UP000012174">
    <property type="component" value="Unassembled WGS sequence"/>
</dbReference>
<protein>
    <submittedName>
        <fullName evidence="2">Uncharacterized protein</fullName>
    </submittedName>
</protein>
<evidence type="ECO:0000313" key="3">
    <source>
        <dbReference type="Proteomes" id="UP000012174"/>
    </source>
</evidence>
<dbReference type="OMA" id="PATTTWK"/>
<keyword evidence="3" id="KW-1185">Reference proteome</keyword>
<accession>M7TEL6</accession>
<dbReference type="OrthoDB" id="3563866at2759"/>
<feature type="compositionally biased region" description="Low complexity" evidence="1">
    <location>
        <begin position="1"/>
        <end position="19"/>
    </location>
</feature>
<evidence type="ECO:0000256" key="1">
    <source>
        <dbReference type="SAM" id="MobiDB-lite"/>
    </source>
</evidence>
<feature type="compositionally biased region" description="Low complexity" evidence="1">
    <location>
        <begin position="64"/>
        <end position="82"/>
    </location>
</feature>
<name>M7TEL6_EUTLA</name>